<reference evidence="1" key="1">
    <citation type="journal article" date="2013" name="BMC Genomics">
        <title>Unscrambling butterfly oogenesis.</title>
        <authorList>
            <person name="Carter J.M."/>
            <person name="Baker S.C."/>
            <person name="Pink R."/>
            <person name="Carter D.R."/>
            <person name="Collins A."/>
            <person name="Tomlin J."/>
            <person name="Gibbs M."/>
            <person name="Breuker C.J."/>
        </authorList>
    </citation>
    <scope>NUCLEOTIDE SEQUENCE</scope>
    <source>
        <tissue evidence="1">Ovary</tissue>
    </source>
</reference>
<reference evidence="1" key="2">
    <citation type="submission" date="2013-05" db="EMBL/GenBank/DDBJ databases">
        <authorList>
            <person name="Carter J.-M."/>
            <person name="Baker S.C."/>
            <person name="Pink R."/>
            <person name="Carter D.R.F."/>
            <person name="Collins A."/>
            <person name="Tomlin J."/>
            <person name="Gibbs M."/>
            <person name="Breuker C.J."/>
        </authorList>
    </citation>
    <scope>NUCLEOTIDE SEQUENCE</scope>
    <source>
        <tissue evidence="1">Ovary</tissue>
    </source>
</reference>
<proteinExistence type="predicted"/>
<sequence length="85" mass="9405">MLESVYSNHRFGTKEVDITKLKLRELVMAVVCDVLGRVIYSFGGGSSGFSSGWFLSGSLPSAHLPSYSFLSTYRSSSYSPSLRWL</sequence>
<protein>
    <submittedName>
        <fullName evidence="1">Uncharacterized protein</fullName>
    </submittedName>
</protein>
<accession>S4PFX6</accession>
<name>S4PFX6_9NEOP</name>
<organism evidence="1">
    <name type="scientific">Pararge aegeria</name>
    <name type="common">speckled wood butterfly</name>
    <dbReference type="NCBI Taxonomy" id="116150"/>
    <lineage>
        <taxon>Eukaryota</taxon>
        <taxon>Metazoa</taxon>
        <taxon>Ecdysozoa</taxon>
        <taxon>Arthropoda</taxon>
        <taxon>Hexapoda</taxon>
        <taxon>Insecta</taxon>
        <taxon>Pterygota</taxon>
        <taxon>Neoptera</taxon>
        <taxon>Endopterygota</taxon>
        <taxon>Lepidoptera</taxon>
        <taxon>Glossata</taxon>
        <taxon>Ditrysia</taxon>
        <taxon>Papilionoidea</taxon>
        <taxon>Nymphalidae</taxon>
        <taxon>Satyrinae</taxon>
        <taxon>Satyrini</taxon>
        <taxon>Parargina</taxon>
        <taxon>Pararge</taxon>
    </lineage>
</organism>
<dbReference type="AlphaFoldDB" id="S4PFX6"/>
<evidence type="ECO:0000313" key="1">
    <source>
        <dbReference type="EMBL" id="JAA88708.1"/>
    </source>
</evidence>
<feature type="non-terminal residue" evidence="1">
    <location>
        <position position="85"/>
    </location>
</feature>
<dbReference type="EMBL" id="GAIX01003852">
    <property type="protein sequence ID" value="JAA88708.1"/>
    <property type="molecule type" value="Transcribed_RNA"/>
</dbReference>